<dbReference type="Pfam" id="PF11064">
    <property type="entry name" value="DUF2865"/>
    <property type="match status" value="1"/>
</dbReference>
<evidence type="ECO:0000313" key="1">
    <source>
        <dbReference type="EMBL" id="SED62419.1"/>
    </source>
</evidence>
<evidence type="ECO:0000313" key="2">
    <source>
        <dbReference type="Proteomes" id="UP000198992"/>
    </source>
</evidence>
<gene>
    <name evidence="1" type="ORF">SAMN05444164_5280</name>
</gene>
<accession>A0A1H5C6I8</accession>
<dbReference type="AlphaFoldDB" id="A0A1H5C6I8"/>
<proteinExistence type="predicted"/>
<dbReference type="Proteomes" id="UP000198992">
    <property type="component" value="Unassembled WGS sequence"/>
</dbReference>
<dbReference type="EMBL" id="FNTH01000001">
    <property type="protein sequence ID" value="SED62419.1"/>
    <property type="molecule type" value="Genomic_DNA"/>
</dbReference>
<dbReference type="InterPro" id="IPR021293">
    <property type="entry name" value="DUF2865"/>
</dbReference>
<name>A0A1H5C6I8_9BRAD</name>
<protein>
    <submittedName>
        <fullName evidence="1">Uncharacterized protein</fullName>
    </submittedName>
</protein>
<organism evidence="1 2">
    <name type="scientific">Bradyrhizobium erythrophlei</name>
    <dbReference type="NCBI Taxonomy" id="1437360"/>
    <lineage>
        <taxon>Bacteria</taxon>
        <taxon>Pseudomonadati</taxon>
        <taxon>Pseudomonadota</taxon>
        <taxon>Alphaproteobacteria</taxon>
        <taxon>Hyphomicrobiales</taxon>
        <taxon>Nitrobacteraceae</taxon>
        <taxon>Bradyrhizobium</taxon>
    </lineage>
</organism>
<reference evidence="1 2" key="1">
    <citation type="submission" date="2016-10" db="EMBL/GenBank/DDBJ databases">
        <authorList>
            <person name="de Groot N.N."/>
        </authorList>
    </citation>
    <scope>NUCLEOTIDE SEQUENCE [LARGE SCALE GENOMIC DNA]</scope>
    <source>
        <strain evidence="1 2">MT12</strain>
    </source>
</reference>
<sequence>MKARPLVRAFLLFGRFCSSGSAVTSRSGCRGPQWPLLPAAARVCAAADVGTCEAICPAAAVKLYSGPDIDSATTEEGETYKALANAFRFQREIVPHCACSAGAPTGLSPIAIADNMTLRTGDIIAADDGFKIAAIFGGQKRSVLFRPLSKAKAQALWLSRLSSR</sequence>